<protein>
    <recommendedName>
        <fullName evidence="7">SAM-dependent MTase RsmB/NOP-type domain-containing protein</fullName>
    </recommendedName>
</protein>
<keyword evidence="2 5" id="KW-0808">Transferase</keyword>
<evidence type="ECO:0000256" key="5">
    <source>
        <dbReference type="PROSITE-ProRule" id="PRU01023"/>
    </source>
</evidence>
<organism evidence="8 9">
    <name type="scientific">Nephila pilipes</name>
    <name type="common">Giant wood spider</name>
    <name type="synonym">Nephila maculata</name>
    <dbReference type="NCBI Taxonomy" id="299642"/>
    <lineage>
        <taxon>Eukaryota</taxon>
        <taxon>Metazoa</taxon>
        <taxon>Ecdysozoa</taxon>
        <taxon>Arthropoda</taxon>
        <taxon>Chelicerata</taxon>
        <taxon>Arachnida</taxon>
        <taxon>Araneae</taxon>
        <taxon>Araneomorphae</taxon>
        <taxon>Entelegynae</taxon>
        <taxon>Araneoidea</taxon>
        <taxon>Nephilidae</taxon>
        <taxon>Nephila</taxon>
    </lineage>
</organism>
<dbReference type="OrthoDB" id="435282at2759"/>
<evidence type="ECO:0000256" key="3">
    <source>
        <dbReference type="ARBA" id="ARBA00022691"/>
    </source>
</evidence>
<keyword evidence="3 5" id="KW-0949">S-adenosyl-L-methionine</keyword>
<feature type="region of interest" description="Disordered" evidence="6">
    <location>
        <begin position="528"/>
        <end position="598"/>
    </location>
</feature>
<feature type="region of interest" description="Disordered" evidence="6">
    <location>
        <begin position="333"/>
        <end position="352"/>
    </location>
</feature>
<keyword evidence="9" id="KW-1185">Reference proteome</keyword>
<reference evidence="8" key="1">
    <citation type="submission" date="2020-08" db="EMBL/GenBank/DDBJ databases">
        <title>Multicomponent nature underlies the extraordinary mechanical properties of spider dragline silk.</title>
        <authorList>
            <person name="Kono N."/>
            <person name="Nakamura H."/>
            <person name="Mori M."/>
            <person name="Yoshida Y."/>
            <person name="Ohtoshi R."/>
            <person name="Malay A.D."/>
            <person name="Moran D.A.P."/>
            <person name="Tomita M."/>
            <person name="Numata K."/>
            <person name="Arakawa K."/>
        </authorList>
    </citation>
    <scope>NUCLEOTIDE SEQUENCE</scope>
</reference>
<evidence type="ECO:0000313" key="8">
    <source>
        <dbReference type="EMBL" id="GFT54538.1"/>
    </source>
</evidence>
<dbReference type="PANTHER" id="PTHR22807:SF4">
    <property type="entry name" value="28S RRNA (CYTOSINE-C(5))-METHYLTRANSFERASE"/>
    <property type="match status" value="1"/>
</dbReference>
<feature type="region of interest" description="Disordered" evidence="6">
    <location>
        <begin position="363"/>
        <end position="386"/>
    </location>
</feature>
<dbReference type="Proteomes" id="UP000887013">
    <property type="component" value="Unassembled WGS sequence"/>
</dbReference>
<evidence type="ECO:0000256" key="1">
    <source>
        <dbReference type="ARBA" id="ARBA00022603"/>
    </source>
</evidence>
<dbReference type="GO" id="GO:0070475">
    <property type="term" value="P:rRNA base methylation"/>
    <property type="evidence" value="ECO:0007669"/>
    <property type="project" value="TreeGrafter"/>
</dbReference>
<feature type="compositionally biased region" description="Low complexity" evidence="6">
    <location>
        <begin position="336"/>
        <end position="345"/>
    </location>
</feature>
<feature type="compositionally biased region" description="Polar residues" evidence="6">
    <location>
        <begin position="313"/>
        <end position="328"/>
    </location>
</feature>
<keyword evidence="4 5" id="KW-0694">RNA-binding</keyword>
<dbReference type="GO" id="GO:0005730">
    <property type="term" value="C:nucleolus"/>
    <property type="evidence" value="ECO:0007669"/>
    <property type="project" value="TreeGrafter"/>
</dbReference>
<dbReference type="SUPFAM" id="SSF53335">
    <property type="entry name" value="S-adenosyl-L-methionine-dependent methyltransferases"/>
    <property type="match status" value="1"/>
</dbReference>
<accession>A0A8X6P8Z6</accession>
<feature type="domain" description="SAM-dependent MTase RsmB/NOP-type" evidence="7">
    <location>
        <begin position="1"/>
        <end position="225"/>
    </location>
</feature>
<feature type="compositionally biased region" description="Basic residues" evidence="6">
    <location>
        <begin position="532"/>
        <end position="542"/>
    </location>
</feature>
<dbReference type="PROSITE" id="PS51686">
    <property type="entry name" value="SAM_MT_RSMB_NOP"/>
    <property type="match status" value="1"/>
</dbReference>
<feature type="compositionally biased region" description="Polar residues" evidence="6">
    <location>
        <begin position="579"/>
        <end position="593"/>
    </location>
</feature>
<feature type="region of interest" description="Disordered" evidence="6">
    <location>
        <begin position="278"/>
        <end position="328"/>
    </location>
</feature>
<dbReference type="AlphaFoldDB" id="A0A8X6P8Z6"/>
<evidence type="ECO:0000256" key="4">
    <source>
        <dbReference type="ARBA" id="ARBA00022884"/>
    </source>
</evidence>
<dbReference type="PANTHER" id="PTHR22807">
    <property type="entry name" value="NOP2 YEAST -RELATED NOL1/NOP2/FMU SUN DOMAIN-CONTAINING"/>
    <property type="match status" value="1"/>
</dbReference>
<gene>
    <name evidence="8" type="primary">Nsun5</name>
    <name evidence="8" type="ORF">NPIL_694831</name>
</gene>
<feature type="active site" description="Nucleophile" evidence="5">
    <location>
        <position position="159"/>
    </location>
</feature>
<comment type="similarity">
    <text evidence="5">Belongs to the class I-like SAM-binding methyltransferase superfamily. RsmB/NOP family.</text>
</comment>
<dbReference type="GO" id="GO:0008173">
    <property type="term" value="F:RNA methyltransferase activity"/>
    <property type="evidence" value="ECO:0007669"/>
    <property type="project" value="InterPro"/>
</dbReference>
<feature type="binding site" evidence="5">
    <location>
        <position position="84"/>
    </location>
    <ligand>
        <name>S-adenosyl-L-methionine</name>
        <dbReference type="ChEBI" id="CHEBI:59789"/>
    </ligand>
</feature>
<evidence type="ECO:0000256" key="2">
    <source>
        <dbReference type="ARBA" id="ARBA00022679"/>
    </source>
</evidence>
<evidence type="ECO:0000313" key="9">
    <source>
        <dbReference type="Proteomes" id="UP000887013"/>
    </source>
</evidence>
<keyword evidence="1 5" id="KW-0489">Methyltransferase</keyword>
<evidence type="ECO:0000259" key="7">
    <source>
        <dbReference type="PROSITE" id="PS51686"/>
    </source>
</evidence>
<sequence>MFKKNQIYIQDKSSYIPVFVLDPKPGCTVLDACAAPGMKTIHMASIMENKGKIYAFEKSETRFITLKDMLNRAPVKICEAECMDFYLVNTNDPKYNSVEYILVDPSCSGSGMVNRMDPVTDTKDSKTVSRLEKLAGFQILLLKHALSFPSVKRVVYSTCSMSIEENEYVIHEVLECFKRFFKLVRVMPNWSIRGSDKYKFGKFCLRANPEKTLTNGFFVAMFERMNSEEIQRLTRDEWFFKDKWTKKKKERKDKRFPNEDYNDSDVLSEAFGSCNTSDLEASTSASNNDSSSSSHHPSRKRKKVKCESRELTDSSQVSSHTNDHSSVSIITSENYSSDSSVKPSSTVFNNNTKEGVCSRKNAHLDGFIDNDGKKKRKESYSKKPERSFSNYVSTSEVCPLESSKVTSNNKKSNYVSSNLDELSKKKKIKQDVKEKHCNSEMQNEFKECDMNNSDMEVNFHLSNDNFHNSSKRHNYDVQDVPRQILSNDNRDLNVGIDDSSEVCAKTGFSHYLGEVDNLTNQWEDNQAEVNKEKKKKHKKKWHSEKQKIFNNPESEVKSPQNVEPQNTPEKKRKKKHYTSTESMDSSENMSETVSCVEDIRLKKKHKKKCKDKKSKDE</sequence>
<comment type="caution">
    <text evidence="5">Lacks conserved residue(s) required for the propagation of feature annotation.</text>
</comment>
<feature type="binding site" evidence="5">
    <location>
        <position position="57"/>
    </location>
    <ligand>
        <name>S-adenosyl-L-methionine</name>
        <dbReference type="ChEBI" id="CHEBI:59789"/>
    </ligand>
</feature>
<dbReference type="PRINTS" id="PR02008">
    <property type="entry name" value="RCMTFAMILY"/>
</dbReference>
<dbReference type="InterPro" id="IPR049560">
    <property type="entry name" value="MeTrfase_RsmB-F_NOP2_cat"/>
</dbReference>
<feature type="compositionally biased region" description="Polar residues" evidence="6">
    <location>
        <begin position="548"/>
        <end position="567"/>
    </location>
</feature>
<dbReference type="InterPro" id="IPR001678">
    <property type="entry name" value="MeTrfase_RsmB-F_NOP2_dom"/>
</dbReference>
<feature type="binding site" evidence="5">
    <location>
        <position position="104"/>
    </location>
    <ligand>
        <name>S-adenosyl-L-methionine</name>
        <dbReference type="ChEBI" id="CHEBI:59789"/>
    </ligand>
</feature>
<dbReference type="Pfam" id="PF01189">
    <property type="entry name" value="Methyltr_RsmB-F"/>
    <property type="match status" value="1"/>
</dbReference>
<dbReference type="EMBL" id="BMAW01112801">
    <property type="protein sequence ID" value="GFT54538.1"/>
    <property type="molecule type" value="Genomic_DNA"/>
</dbReference>
<dbReference type="InterPro" id="IPR029063">
    <property type="entry name" value="SAM-dependent_MTases_sf"/>
</dbReference>
<dbReference type="Gene3D" id="3.40.50.150">
    <property type="entry name" value="Vaccinia Virus protein VP39"/>
    <property type="match status" value="1"/>
</dbReference>
<evidence type="ECO:0000256" key="6">
    <source>
        <dbReference type="SAM" id="MobiDB-lite"/>
    </source>
</evidence>
<proteinExistence type="inferred from homology"/>
<dbReference type="InterPro" id="IPR023267">
    <property type="entry name" value="RCMT"/>
</dbReference>
<feature type="compositionally biased region" description="Low complexity" evidence="6">
    <location>
        <begin position="281"/>
        <end position="295"/>
    </location>
</feature>
<name>A0A8X6P8Z6_NEPPI</name>
<dbReference type="GO" id="GO:0003723">
    <property type="term" value="F:RNA binding"/>
    <property type="evidence" value="ECO:0007669"/>
    <property type="project" value="UniProtKB-UniRule"/>
</dbReference>
<comment type="caution">
    <text evidence="8">The sequence shown here is derived from an EMBL/GenBank/DDBJ whole genome shotgun (WGS) entry which is preliminary data.</text>
</comment>